<name>A0ABR4FHS5_9EURO</name>
<evidence type="ECO:0000256" key="1">
    <source>
        <dbReference type="SAM" id="SignalP"/>
    </source>
</evidence>
<evidence type="ECO:0000259" key="2">
    <source>
        <dbReference type="PROSITE" id="PS51767"/>
    </source>
</evidence>
<dbReference type="Gene3D" id="2.40.70.10">
    <property type="entry name" value="Acid Proteases"/>
    <property type="match status" value="2"/>
</dbReference>
<feature type="chain" id="PRO_5045873833" evidence="1">
    <location>
        <begin position="18"/>
        <end position="416"/>
    </location>
</feature>
<evidence type="ECO:0000313" key="3">
    <source>
        <dbReference type="EMBL" id="KAL2782798.1"/>
    </source>
</evidence>
<accession>A0ABR4FHS5</accession>
<dbReference type="InterPro" id="IPR033121">
    <property type="entry name" value="PEPTIDASE_A1"/>
</dbReference>
<sequence length="416" mass="45516">MARWTTFSLLTATAASTAPMKRVSPIVLSAPAFIEACNLPIPIGYWINVSAGTPPQPLSMLFSVNGVSSTLMYPVLAQPPCTEECQENAYESLRHGPDVWGSEMFWYQEGLETLMIGGEQAEGLRFRLVPLADEFSAVNELAWDGTYKSLVRQKLIISSSFSVWNTPETNDAGITFGGINTAQYHGPLHCFPMHLRLSGLGPRVILPVSGVEDRLLNYDFPEGPFRVRTADKRNTVTSVPREAVMQLYADLDLEWDSFYSRTLIPCVRRTEDHILTFTIGNTTISTPWAAFISDADFSSDPSDMCSFDIHPMDEDNSDNLTGELGMNVIQHLYLVVDHDTEMACVALLNPNPGLDEILEIGPGLHVPDAVVEFPTDVTRYAPPTPPATTVVSTQGAVRMAIPAVAVAGITGLAFVM</sequence>
<comment type="caution">
    <text evidence="3">The sequence shown here is derived from an EMBL/GenBank/DDBJ whole genome shotgun (WGS) entry which is preliminary data.</text>
</comment>
<keyword evidence="4" id="KW-1185">Reference proteome</keyword>
<keyword evidence="1" id="KW-0732">Signal</keyword>
<dbReference type="Pfam" id="PF00026">
    <property type="entry name" value="Asp"/>
    <property type="match status" value="1"/>
</dbReference>
<dbReference type="PROSITE" id="PS51767">
    <property type="entry name" value="PEPTIDASE_A1"/>
    <property type="match status" value="1"/>
</dbReference>
<dbReference type="Proteomes" id="UP001610563">
    <property type="component" value="Unassembled WGS sequence"/>
</dbReference>
<feature type="signal peptide" evidence="1">
    <location>
        <begin position="1"/>
        <end position="17"/>
    </location>
</feature>
<reference evidence="3 4" key="1">
    <citation type="submission" date="2024-07" db="EMBL/GenBank/DDBJ databases">
        <title>Section-level genome sequencing and comparative genomics of Aspergillus sections Usti and Cavernicolus.</title>
        <authorList>
            <consortium name="Lawrence Berkeley National Laboratory"/>
            <person name="Nybo J.L."/>
            <person name="Vesth T.C."/>
            <person name="Theobald S."/>
            <person name="Frisvad J.C."/>
            <person name="Larsen T.O."/>
            <person name="Kjaerboelling I."/>
            <person name="Rothschild-Mancinelli K."/>
            <person name="Lyhne E.K."/>
            <person name="Kogle M.E."/>
            <person name="Barry K."/>
            <person name="Clum A."/>
            <person name="Na H."/>
            <person name="Ledsgaard L."/>
            <person name="Lin J."/>
            <person name="Lipzen A."/>
            <person name="Kuo A."/>
            <person name="Riley R."/>
            <person name="Mondo S."/>
            <person name="Labutti K."/>
            <person name="Haridas S."/>
            <person name="Pangalinan J."/>
            <person name="Salamov A.A."/>
            <person name="Simmons B.A."/>
            <person name="Magnuson J.K."/>
            <person name="Chen J."/>
            <person name="Drula E."/>
            <person name="Henrissat B."/>
            <person name="Wiebenga A."/>
            <person name="Lubbers R.J."/>
            <person name="Gomes A.C."/>
            <person name="Makela M.R."/>
            <person name="Stajich J."/>
            <person name="Grigoriev I.V."/>
            <person name="Mortensen U.H."/>
            <person name="De Vries R.P."/>
            <person name="Baker S.E."/>
            <person name="Andersen M.R."/>
        </authorList>
    </citation>
    <scope>NUCLEOTIDE SEQUENCE [LARGE SCALE GENOMIC DNA]</scope>
    <source>
        <strain evidence="3 4">CBS 209.92</strain>
    </source>
</reference>
<organism evidence="3 4">
    <name type="scientific">Aspergillus keveii</name>
    <dbReference type="NCBI Taxonomy" id="714993"/>
    <lineage>
        <taxon>Eukaryota</taxon>
        <taxon>Fungi</taxon>
        <taxon>Dikarya</taxon>
        <taxon>Ascomycota</taxon>
        <taxon>Pezizomycotina</taxon>
        <taxon>Eurotiomycetes</taxon>
        <taxon>Eurotiomycetidae</taxon>
        <taxon>Eurotiales</taxon>
        <taxon>Aspergillaceae</taxon>
        <taxon>Aspergillus</taxon>
        <taxon>Aspergillus subgen. Nidulantes</taxon>
    </lineage>
</organism>
<evidence type="ECO:0000313" key="4">
    <source>
        <dbReference type="Proteomes" id="UP001610563"/>
    </source>
</evidence>
<dbReference type="SUPFAM" id="SSF50630">
    <property type="entry name" value="Acid proteases"/>
    <property type="match status" value="1"/>
</dbReference>
<proteinExistence type="predicted"/>
<dbReference type="InterPro" id="IPR021109">
    <property type="entry name" value="Peptidase_aspartic_dom_sf"/>
</dbReference>
<gene>
    <name evidence="3" type="ORF">BJX66DRAFT_331005</name>
</gene>
<feature type="domain" description="Peptidase A1" evidence="2">
    <location>
        <begin position="45"/>
        <end position="346"/>
    </location>
</feature>
<protein>
    <submittedName>
        <fullName evidence="3">Aspartic peptidase domain-containing protein</fullName>
    </submittedName>
</protein>
<dbReference type="EMBL" id="JBFTWV010000317">
    <property type="protein sequence ID" value="KAL2782798.1"/>
    <property type="molecule type" value="Genomic_DNA"/>
</dbReference>